<dbReference type="SUPFAM" id="SSF54695">
    <property type="entry name" value="POZ domain"/>
    <property type="match status" value="1"/>
</dbReference>
<organism evidence="2 3">
    <name type="scientific">Pristionchus mayeri</name>
    <dbReference type="NCBI Taxonomy" id="1317129"/>
    <lineage>
        <taxon>Eukaryota</taxon>
        <taxon>Metazoa</taxon>
        <taxon>Ecdysozoa</taxon>
        <taxon>Nematoda</taxon>
        <taxon>Chromadorea</taxon>
        <taxon>Rhabditida</taxon>
        <taxon>Rhabditina</taxon>
        <taxon>Diplogasteromorpha</taxon>
        <taxon>Diplogasteroidea</taxon>
        <taxon>Neodiplogasteridae</taxon>
        <taxon>Pristionchus</taxon>
    </lineage>
</organism>
<dbReference type="PANTHER" id="PTHR47022:SF1">
    <property type="entry name" value="BTB AND MATH DOMAIN-CONTAINING PROTEIN 36-RELATED"/>
    <property type="match status" value="1"/>
</dbReference>
<dbReference type="CDD" id="cd18186">
    <property type="entry name" value="BTB_POZ_ZBTB_KLHL-like"/>
    <property type="match status" value="1"/>
</dbReference>
<evidence type="ECO:0000313" key="2">
    <source>
        <dbReference type="EMBL" id="GMR54220.1"/>
    </source>
</evidence>
<protein>
    <recommendedName>
        <fullName evidence="1">BTB domain-containing protein</fullName>
    </recommendedName>
</protein>
<dbReference type="AlphaFoldDB" id="A0AAN5D1Q4"/>
<accession>A0AAN5D1Q4</accession>
<dbReference type="Pfam" id="PF00651">
    <property type="entry name" value="BTB"/>
    <property type="match status" value="1"/>
</dbReference>
<dbReference type="InterPro" id="IPR000210">
    <property type="entry name" value="BTB/POZ_dom"/>
</dbReference>
<dbReference type="SUPFAM" id="SSF49599">
    <property type="entry name" value="TRAF domain-like"/>
    <property type="match status" value="1"/>
</dbReference>
<gene>
    <name evidence="2" type="ORF">PMAYCL1PPCAC_24415</name>
</gene>
<keyword evidence="3" id="KW-1185">Reference proteome</keyword>
<dbReference type="InterPro" id="IPR008974">
    <property type="entry name" value="TRAF-like"/>
</dbReference>
<evidence type="ECO:0000313" key="3">
    <source>
        <dbReference type="Proteomes" id="UP001328107"/>
    </source>
</evidence>
<comment type="caution">
    <text evidence="2">The sequence shown here is derived from an EMBL/GenBank/DDBJ whole genome shotgun (WGS) entry which is preliminary data.</text>
</comment>
<dbReference type="Gene3D" id="3.30.710.10">
    <property type="entry name" value="Potassium Channel Kv1.1, Chain A"/>
    <property type="match status" value="1"/>
</dbReference>
<dbReference type="EMBL" id="BTRK01000005">
    <property type="protein sequence ID" value="GMR54220.1"/>
    <property type="molecule type" value="Genomic_DNA"/>
</dbReference>
<reference evidence="3" key="1">
    <citation type="submission" date="2022-10" db="EMBL/GenBank/DDBJ databases">
        <title>Genome assembly of Pristionchus species.</title>
        <authorList>
            <person name="Yoshida K."/>
            <person name="Sommer R.J."/>
        </authorList>
    </citation>
    <scope>NUCLEOTIDE SEQUENCE [LARGE SCALE GENOMIC DNA]</scope>
    <source>
        <strain evidence="3">RS5460</strain>
    </source>
</reference>
<dbReference type="PROSITE" id="PS50097">
    <property type="entry name" value="BTB"/>
    <property type="match status" value="1"/>
</dbReference>
<dbReference type="SMART" id="SM00225">
    <property type="entry name" value="BTB"/>
    <property type="match status" value="1"/>
</dbReference>
<name>A0AAN5D1Q4_9BILA</name>
<dbReference type="InterPro" id="IPR011333">
    <property type="entry name" value="SKP1/BTB/POZ_sf"/>
</dbReference>
<feature type="domain" description="BTB" evidence="1">
    <location>
        <begin position="158"/>
        <end position="225"/>
    </location>
</feature>
<evidence type="ECO:0000259" key="1">
    <source>
        <dbReference type="PROSITE" id="PS50097"/>
    </source>
</evidence>
<dbReference type="PANTHER" id="PTHR47022">
    <property type="entry name" value="BTB AND MATH DOMAIN-CONTAINING PROTEIN 36-RELATED"/>
    <property type="match status" value="1"/>
</dbReference>
<dbReference type="Gene3D" id="2.60.210.10">
    <property type="entry name" value="Apoptosis, Tumor Necrosis Factor Receptor Associated Protein 2, Chain A"/>
    <property type="match status" value="1"/>
</dbReference>
<sequence length="317" mass="37197">MAATADSNNYFRVQIDKWSEMKEDDDIVENWNYCGFPWQIRATKDKDGGLFIELFSFKDDESNIWYCDVSMDCFIINHIVEGEKINIGHMDTQRLTPENVDDSMRDFVIESSLLDNSEFGYIKDDKIIIEVCITVHSKPGKRFRKKVEFDMFSPSHKSDGILVVEGKKVYVSKQLLSIHSPFFDRIFFGKFKEASESETEINDVILDEFEVLLKMLYRTGEQLRDENVEFILKLTDRFEMLSIMDDAEKYLIYSTNLNIHKKLALSDQYNLLVLQDQLLHKYTADLIRKLTKSDEYGKLTEETKDILFQKYIAFTSN</sequence>
<proteinExistence type="predicted"/>
<dbReference type="Proteomes" id="UP001328107">
    <property type="component" value="Unassembled WGS sequence"/>
</dbReference>